<reference evidence="8" key="1">
    <citation type="journal article" date="2023" name="G3 (Bethesda)">
        <title>Whole genome assemblies of Zophobas morio and Tenebrio molitor.</title>
        <authorList>
            <person name="Kaur S."/>
            <person name="Stinson S.A."/>
            <person name="diCenzo G.C."/>
        </authorList>
    </citation>
    <scope>NUCLEOTIDE SEQUENCE</scope>
    <source>
        <strain evidence="8">QUZm001</strain>
    </source>
</reference>
<evidence type="ECO:0000256" key="6">
    <source>
        <dbReference type="ARBA" id="ARBA00042523"/>
    </source>
</evidence>
<dbReference type="PANTHER" id="PTHR11097">
    <property type="entry name" value="EXOSOME COMPLEX EXONUCLEASE RIBOSOMAL RNA PROCESSING PROTEIN"/>
    <property type="match status" value="1"/>
</dbReference>
<organism evidence="8 9">
    <name type="scientific">Zophobas morio</name>
    <dbReference type="NCBI Taxonomy" id="2755281"/>
    <lineage>
        <taxon>Eukaryota</taxon>
        <taxon>Metazoa</taxon>
        <taxon>Ecdysozoa</taxon>
        <taxon>Arthropoda</taxon>
        <taxon>Hexapoda</taxon>
        <taxon>Insecta</taxon>
        <taxon>Pterygota</taxon>
        <taxon>Neoptera</taxon>
        <taxon>Endopterygota</taxon>
        <taxon>Coleoptera</taxon>
        <taxon>Polyphaga</taxon>
        <taxon>Cucujiformia</taxon>
        <taxon>Tenebrionidae</taxon>
        <taxon>Zophobas</taxon>
    </lineage>
</organism>
<protein>
    <recommendedName>
        <fullName evidence="6">Ribosomal RNA-processing protein 42</fullName>
    </recommendedName>
</protein>
<keyword evidence="4" id="KW-0963">Cytoplasm</keyword>
<evidence type="ECO:0000256" key="1">
    <source>
        <dbReference type="ARBA" id="ARBA00004496"/>
    </source>
</evidence>
<proteinExistence type="inferred from homology"/>
<dbReference type="InterPro" id="IPR036345">
    <property type="entry name" value="ExoRNase_PH_dom2_sf"/>
</dbReference>
<dbReference type="GO" id="GO:0071035">
    <property type="term" value="P:nuclear polyadenylation-dependent rRNA catabolic process"/>
    <property type="evidence" value="ECO:0007669"/>
    <property type="project" value="TreeGrafter"/>
</dbReference>
<dbReference type="GO" id="GO:0035925">
    <property type="term" value="F:mRNA 3'-UTR AU-rich region binding"/>
    <property type="evidence" value="ECO:0007669"/>
    <property type="project" value="TreeGrafter"/>
</dbReference>
<dbReference type="PANTHER" id="PTHR11097:SF8">
    <property type="entry name" value="EXOSOME COMPLEX COMPONENT RRP42"/>
    <property type="match status" value="1"/>
</dbReference>
<dbReference type="GO" id="GO:0016075">
    <property type="term" value="P:rRNA catabolic process"/>
    <property type="evidence" value="ECO:0007669"/>
    <property type="project" value="TreeGrafter"/>
</dbReference>
<dbReference type="Proteomes" id="UP001168821">
    <property type="component" value="Unassembled WGS sequence"/>
</dbReference>
<dbReference type="Pfam" id="PF03725">
    <property type="entry name" value="RNase_PH_C"/>
    <property type="match status" value="1"/>
</dbReference>
<dbReference type="GO" id="GO:0034473">
    <property type="term" value="P:U1 snRNA 3'-end processing"/>
    <property type="evidence" value="ECO:0007669"/>
    <property type="project" value="TreeGrafter"/>
</dbReference>
<dbReference type="InterPro" id="IPR050590">
    <property type="entry name" value="Exosome_comp_Rrp42_subfam"/>
</dbReference>
<evidence type="ECO:0000256" key="4">
    <source>
        <dbReference type="ARBA" id="ARBA00022490"/>
    </source>
</evidence>
<dbReference type="EMBL" id="JALNTZ010000931">
    <property type="protein sequence ID" value="KAJ3630013.1"/>
    <property type="molecule type" value="Genomic_DNA"/>
</dbReference>
<dbReference type="GO" id="GO:0034476">
    <property type="term" value="P:U5 snRNA 3'-end processing"/>
    <property type="evidence" value="ECO:0007669"/>
    <property type="project" value="TreeGrafter"/>
</dbReference>
<dbReference type="GO" id="GO:0005730">
    <property type="term" value="C:nucleolus"/>
    <property type="evidence" value="ECO:0007669"/>
    <property type="project" value="UniProtKB-SubCell"/>
</dbReference>
<dbReference type="GO" id="GO:0000177">
    <property type="term" value="C:cytoplasmic exosome (RNase complex)"/>
    <property type="evidence" value="ECO:0007669"/>
    <property type="project" value="TreeGrafter"/>
</dbReference>
<dbReference type="SUPFAM" id="SSF54211">
    <property type="entry name" value="Ribosomal protein S5 domain 2-like"/>
    <property type="match status" value="1"/>
</dbReference>
<evidence type="ECO:0000313" key="8">
    <source>
        <dbReference type="EMBL" id="KAJ3630013.1"/>
    </source>
</evidence>
<gene>
    <name evidence="8" type="ORF">Zmor_028505</name>
</gene>
<name>A0AA38HKZ0_9CUCU</name>
<dbReference type="GO" id="GO:0000176">
    <property type="term" value="C:nuclear exosome (RNase complex)"/>
    <property type="evidence" value="ECO:0007669"/>
    <property type="project" value="TreeGrafter"/>
</dbReference>
<evidence type="ECO:0000259" key="7">
    <source>
        <dbReference type="Pfam" id="PF03725"/>
    </source>
</evidence>
<evidence type="ECO:0000256" key="5">
    <source>
        <dbReference type="ARBA" id="ARBA00022835"/>
    </source>
</evidence>
<sequence>MYKRYNQLIKNYLPFSKILVNGGNVLDAISLAIRAALLDVKIPEISVVEDGDNYELEISDDPQACQTLDLGSWPVLVTLSEIGSKFIVDASIEEECCTVGRVTVKFYVYFKGKHLSCDKFGVNKDGSIMCTQKAGKGTVDPTILPEMLKIALSFGKELITNLDEKVKLQRELEERGGYQKLGFLGCYSCETALTNLISNIKIFFNRIRLLTASPQPSKIKVS</sequence>
<accession>A0AA38HKZ0</accession>
<keyword evidence="5" id="KW-0271">Exosome</keyword>
<dbReference type="SUPFAM" id="SSF55666">
    <property type="entry name" value="Ribonuclease PH domain 2-like"/>
    <property type="match status" value="1"/>
</dbReference>
<comment type="similarity">
    <text evidence="3">Belongs to the RNase PH family.</text>
</comment>
<dbReference type="GO" id="GO:0071028">
    <property type="term" value="P:nuclear mRNA surveillance"/>
    <property type="evidence" value="ECO:0007669"/>
    <property type="project" value="TreeGrafter"/>
</dbReference>
<dbReference type="GO" id="GO:0000467">
    <property type="term" value="P:exonucleolytic trimming to generate mature 3'-end of 5.8S rRNA from tricistronic rRNA transcript (SSU-rRNA, 5.8S rRNA, LSU-rRNA)"/>
    <property type="evidence" value="ECO:0007669"/>
    <property type="project" value="TreeGrafter"/>
</dbReference>
<feature type="domain" description="Exoribonuclease phosphorolytic" evidence="7">
    <location>
        <begin position="74"/>
        <end position="152"/>
    </location>
</feature>
<evidence type="ECO:0000256" key="2">
    <source>
        <dbReference type="ARBA" id="ARBA00004604"/>
    </source>
</evidence>
<evidence type="ECO:0000313" key="9">
    <source>
        <dbReference type="Proteomes" id="UP001168821"/>
    </source>
</evidence>
<comment type="subcellular location">
    <subcellularLocation>
        <location evidence="1">Cytoplasm</location>
    </subcellularLocation>
    <subcellularLocation>
        <location evidence="2">Nucleus</location>
        <location evidence="2">Nucleolus</location>
    </subcellularLocation>
</comment>
<dbReference type="GO" id="GO:0034475">
    <property type="term" value="P:U4 snRNA 3'-end processing"/>
    <property type="evidence" value="ECO:0007669"/>
    <property type="project" value="TreeGrafter"/>
</dbReference>
<dbReference type="InterPro" id="IPR020568">
    <property type="entry name" value="Ribosomal_Su5_D2-typ_SF"/>
</dbReference>
<comment type="caution">
    <text evidence="8">The sequence shown here is derived from an EMBL/GenBank/DDBJ whole genome shotgun (WGS) entry which is preliminary data.</text>
</comment>
<dbReference type="InterPro" id="IPR027408">
    <property type="entry name" value="PNPase/RNase_PH_dom_sf"/>
</dbReference>
<dbReference type="Gene3D" id="3.30.230.70">
    <property type="entry name" value="GHMP Kinase, N-terminal domain"/>
    <property type="match status" value="1"/>
</dbReference>
<dbReference type="AlphaFoldDB" id="A0AA38HKZ0"/>
<dbReference type="GO" id="GO:0071038">
    <property type="term" value="P:TRAMP-dependent tRNA surveillance pathway"/>
    <property type="evidence" value="ECO:0007669"/>
    <property type="project" value="TreeGrafter"/>
</dbReference>
<keyword evidence="9" id="KW-1185">Reference proteome</keyword>
<evidence type="ECO:0000256" key="3">
    <source>
        <dbReference type="ARBA" id="ARBA00006678"/>
    </source>
</evidence>
<dbReference type="InterPro" id="IPR015847">
    <property type="entry name" value="ExoRNase_PH_dom2"/>
</dbReference>